<keyword evidence="8" id="KW-1185">Reference proteome</keyword>
<proteinExistence type="predicted"/>
<evidence type="ECO:0000256" key="4">
    <source>
        <dbReference type="ARBA" id="ARBA00023136"/>
    </source>
</evidence>
<dbReference type="PANTHER" id="PTHR23294:SF54">
    <property type="entry name" value="DUF895 DOMAIN MEMBRANE PROTEIN (AFU_ORTHOLOGUE AFUA_8G04110)"/>
    <property type="match status" value="1"/>
</dbReference>
<dbReference type="AlphaFoldDB" id="A0A8K0TC58"/>
<feature type="transmembrane region" description="Helical" evidence="6">
    <location>
        <begin position="255"/>
        <end position="272"/>
    </location>
</feature>
<feature type="transmembrane region" description="Helical" evidence="6">
    <location>
        <begin position="400"/>
        <end position="421"/>
    </location>
</feature>
<dbReference type="InterPro" id="IPR010291">
    <property type="entry name" value="Ion_channel_UNC-93"/>
</dbReference>
<evidence type="ECO:0000256" key="5">
    <source>
        <dbReference type="SAM" id="MobiDB-lite"/>
    </source>
</evidence>
<dbReference type="Gene3D" id="1.20.1250.20">
    <property type="entry name" value="MFS general substrate transporter like domains"/>
    <property type="match status" value="1"/>
</dbReference>
<feature type="transmembrane region" description="Helical" evidence="6">
    <location>
        <begin position="76"/>
        <end position="97"/>
    </location>
</feature>
<keyword evidence="3 6" id="KW-1133">Transmembrane helix</keyword>
<comment type="subcellular location">
    <subcellularLocation>
        <location evidence="1">Membrane</location>
        <topology evidence="1">Multi-pass membrane protein</topology>
    </subcellularLocation>
</comment>
<feature type="transmembrane region" description="Helical" evidence="6">
    <location>
        <begin position="129"/>
        <end position="152"/>
    </location>
</feature>
<name>A0A8K0TC58_9PEZI</name>
<evidence type="ECO:0000256" key="1">
    <source>
        <dbReference type="ARBA" id="ARBA00004141"/>
    </source>
</evidence>
<feature type="transmembrane region" description="Helical" evidence="6">
    <location>
        <begin position="164"/>
        <end position="186"/>
    </location>
</feature>
<feature type="transmembrane region" description="Helical" evidence="6">
    <location>
        <begin position="433"/>
        <end position="452"/>
    </location>
</feature>
<dbReference type="InterPro" id="IPR051617">
    <property type="entry name" value="UNC-93-like_regulator"/>
</dbReference>
<dbReference type="PANTHER" id="PTHR23294">
    <property type="entry name" value="ET TRANSLATION PRODUCT-RELATED"/>
    <property type="match status" value="1"/>
</dbReference>
<dbReference type="GO" id="GO:0016020">
    <property type="term" value="C:membrane"/>
    <property type="evidence" value="ECO:0007669"/>
    <property type="project" value="UniProtKB-SubCell"/>
</dbReference>
<dbReference type="OrthoDB" id="196103at2759"/>
<feature type="region of interest" description="Disordered" evidence="5">
    <location>
        <begin position="463"/>
        <end position="486"/>
    </location>
</feature>
<dbReference type="Pfam" id="PF05978">
    <property type="entry name" value="UNC-93"/>
    <property type="match status" value="1"/>
</dbReference>
<evidence type="ECO:0000256" key="3">
    <source>
        <dbReference type="ARBA" id="ARBA00022989"/>
    </source>
</evidence>
<feature type="transmembrane region" description="Helical" evidence="6">
    <location>
        <begin position="321"/>
        <end position="341"/>
    </location>
</feature>
<protein>
    <submittedName>
        <fullName evidence="7">Major facilitator superfamily domain-containing protein</fullName>
    </submittedName>
</protein>
<keyword evidence="4 6" id="KW-0472">Membrane</keyword>
<evidence type="ECO:0000313" key="7">
    <source>
        <dbReference type="EMBL" id="KAH7358874.1"/>
    </source>
</evidence>
<feature type="transmembrane region" description="Helical" evidence="6">
    <location>
        <begin position="292"/>
        <end position="309"/>
    </location>
</feature>
<feature type="transmembrane region" description="Helical" evidence="6">
    <location>
        <begin position="198"/>
        <end position="218"/>
    </location>
</feature>
<sequence length="486" mass="53163">MSDPESPPVEASAPVRPQGWMYRDWSLLGLKVPYYASPVFQVVLLSFVCFLCPGMFNALSGLGGGGQVNADAANKATIALYSTFAVVAFFGGTVCNLLGLQTTLLVGTLGYPLYVGAFLSYNINQNENFVIAAGAILGVCAGLLWTAQGAIMMAYASEGEKGRFIAIFWAIFNAGAVIGGLVPLIQNVQSTQASVGNATYIGFLALTALGSLSALALCRTERVRRPDGTGIDRVEQPSVVDEVVGVWRVLRDDTYVVLLFPLFFSSNIFYTYQFNDVNLARFNIRTRSLNNLMYWMAQIIAAYAFGLLLDWTRFGRRARAFAGLAGLFAVTMIIWGCGYAFQRTYTRASVASGETPLIDWTDSAFPAPFVLYWFYGFFDAVWQAYVYWLMGALSNSSSRLAYFAGMYKGLQSAGAAIMYSLDNWQKPYMTLFAINWALLPASLVIALPVVYYKVKEHGEAAAAGQVHASDEKLDGPEKVQHEHDSN</sequence>
<reference evidence="7" key="1">
    <citation type="journal article" date="2021" name="Nat. Commun.">
        <title>Genetic determinants of endophytism in the Arabidopsis root mycobiome.</title>
        <authorList>
            <person name="Mesny F."/>
            <person name="Miyauchi S."/>
            <person name="Thiergart T."/>
            <person name="Pickel B."/>
            <person name="Atanasova L."/>
            <person name="Karlsson M."/>
            <person name="Huettel B."/>
            <person name="Barry K.W."/>
            <person name="Haridas S."/>
            <person name="Chen C."/>
            <person name="Bauer D."/>
            <person name="Andreopoulos W."/>
            <person name="Pangilinan J."/>
            <person name="LaButti K."/>
            <person name="Riley R."/>
            <person name="Lipzen A."/>
            <person name="Clum A."/>
            <person name="Drula E."/>
            <person name="Henrissat B."/>
            <person name="Kohler A."/>
            <person name="Grigoriev I.V."/>
            <person name="Martin F.M."/>
            <person name="Hacquard S."/>
        </authorList>
    </citation>
    <scope>NUCLEOTIDE SEQUENCE</scope>
    <source>
        <strain evidence="7">MPI-CAGE-AT-0016</strain>
    </source>
</reference>
<dbReference type="Proteomes" id="UP000813385">
    <property type="component" value="Unassembled WGS sequence"/>
</dbReference>
<evidence type="ECO:0000256" key="2">
    <source>
        <dbReference type="ARBA" id="ARBA00022692"/>
    </source>
</evidence>
<organism evidence="7 8">
    <name type="scientific">Plectosphaerella cucumerina</name>
    <dbReference type="NCBI Taxonomy" id="40658"/>
    <lineage>
        <taxon>Eukaryota</taxon>
        <taxon>Fungi</taxon>
        <taxon>Dikarya</taxon>
        <taxon>Ascomycota</taxon>
        <taxon>Pezizomycotina</taxon>
        <taxon>Sordariomycetes</taxon>
        <taxon>Hypocreomycetidae</taxon>
        <taxon>Glomerellales</taxon>
        <taxon>Plectosphaerellaceae</taxon>
        <taxon>Plectosphaerella</taxon>
    </lineage>
</organism>
<feature type="compositionally biased region" description="Basic and acidic residues" evidence="5">
    <location>
        <begin position="468"/>
        <end position="486"/>
    </location>
</feature>
<keyword evidence="2 6" id="KW-0812">Transmembrane</keyword>
<feature type="transmembrane region" description="Helical" evidence="6">
    <location>
        <begin position="32"/>
        <end position="56"/>
    </location>
</feature>
<dbReference type="EMBL" id="JAGPXD010000004">
    <property type="protein sequence ID" value="KAH7358874.1"/>
    <property type="molecule type" value="Genomic_DNA"/>
</dbReference>
<evidence type="ECO:0000256" key="6">
    <source>
        <dbReference type="SAM" id="Phobius"/>
    </source>
</evidence>
<evidence type="ECO:0000313" key="8">
    <source>
        <dbReference type="Proteomes" id="UP000813385"/>
    </source>
</evidence>
<accession>A0A8K0TC58</accession>
<dbReference type="SUPFAM" id="SSF103473">
    <property type="entry name" value="MFS general substrate transporter"/>
    <property type="match status" value="1"/>
</dbReference>
<comment type="caution">
    <text evidence="7">The sequence shown here is derived from an EMBL/GenBank/DDBJ whole genome shotgun (WGS) entry which is preliminary data.</text>
</comment>
<feature type="transmembrane region" description="Helical" evidence="6">
    <location>
        <begin position="369"/>
        <end position="388"/>
    </location>
</feature>
<gene>
    <name evidence="7" type="ORF">B0T11DRAFT_285310</name>
</gene>
<dbReference type="InterPro" id="IPR036259">
    <property type="entry name" value="MFS_trans_sf"/>
</dbReference>